<keyword evidence="3" id="KW-1185">Reference proteome</keyword>
<evidence type="ECO:0000313" key="3">
    <source>
        <dbReference type="Proteomes" id="UP000636004"/>
    </source>
</evidence>
<reference evidence="2" key="2">
    <citation type="submission" date="2020-09" db="EMBL/GenBank/DDBJ databases">
        <authorList>
            <person name="Sun Q."/>
            <person name="Kim S."/>
        </authorList>
    </citation>
    <scope>NUCLEOTIDE SEQUENCE</scope>
    <source>
        <strain evidence="2">KCTC 12710</strain>
    </source>
</reference>
<name>A0A918R684_9FLAO</name>
<dbReference type="GO" id="GO:0016758">
    <property type="term" value="F:hexosyltransferase activity"/>
    <property type="evidence" value="ECO:0007669"/>
    <property type="project" value="InterPro"/>
</dbReference>
<feature type="domain" description="Glycosyl transferase family 28 C-terminal" evidence="1">
    <location>
        <begin position="240"/>
        <end position="324"/>
    </location>
</feature>
<evidence type="ECO:0000313" key="2">
    <source>
        <dbReference type="EMBL" id="GGZ85082.1"/>
    </source>
</evidence>
<keyword evidence="2" id="KW-0808">Transferase</keyword>
<dbReference type="InterPro" id="IPR007235">
    <property type="entry name" value="Glyco_trans_28_C"/>
</dbReference>
<dbReference type="RefSeq" id="WP_189361057.1">
    <property type="nucleotide sequence ID" value="NZ_BMWZ01000005.1"/>
</dbReference>
<dbReference type="SUPFAM" id="SSF53756">
    <property type="entry name" value="UDP-Glycosyltransferase/glycogen phosphorylase"/>
    <property type="match status" value="1"/>
</dbReference>
<reference evidence="2" key="1">
    <citation type="journal article" date="2014" name="Int. J. Syst. Evol. Microbiol.">
        <title>Complete genome sequence of Corynebacterium casei LMG S-19264T (=DSM 44701T), isolated from a smear-ripened cheese.</title>
        <authorList>
            <consortium name="US DOE Joint Genome Institute (JGI-PGF)"/>
            <person name="Walter F."/>
            <person name="Albersmeier A."/>
            <person name="Kalinowski J."/>
            <person name="Ruckert C."/>
        </authorList>
    </citation>
    <scope>NUCLEOTIDE SEQUENCE</scope>
    <source>
        <strain evidence="2">KCTC 12710</strain>
    </source>
</reference>
<dbReference type="Proteomes" id="UP000636004">
    <property type="component" value="Unassembled WGS sequence"/>
</dbReference>
<dbReference type="Pfam" id="PF04101">
    <property type="entry name" value="Glyco_tran_28_C"/>
    <property type="match status" value="1"/>
</dbReference>
<accession>A0A918R684</accession>
<proteinExistence type="predicted"/>
<protein>
    <submittedName>
        <fullName evidence="2">Glycosyl transferase</fullName>
    </submittedName>
</protein>
<sequence length="348" mass="39323">MKKKIIVAPLNWGLGHATRCIPIIEALINHNFTPIIASDGSPLRLLRKEFPHLPFIELPSYNITYAQNGKLFKLKLLKDSPSILKAIKEENKIISRTLEDTNIVGIISDNRFGVRNKKVPSVFITHQLNVLSGNTSWLSTKIHQNFIKKFDTCWVPDVQEAPNLSGQLGHDSSIDIPIKYIGPLSRFTPKTVAIKNDIMVLLSGPEPQRTLLEEKLLSELNAYSGNVIFVKGVIEDQQTISSGNNISVYNYMTSELLEKTIQESELIIARSGYTTIMDLAKLNKKAFFIPTPGQFEQEYLAKRLTEMRLVPSAKQKEFTLKKLNDVNSYYGLKSIDTTIDFKTLLNLF</sequence>
<dbReference type="EMBL" id="BMWZ01000005">
    <property type="protein sequence ID" value="GGZ85082.1"/>
    <property type="molecule type" value="Genomic_DNA"/>
</dbReference>
<evidence type="ECO:0000259" key="1">
    <source>
        <dbReference type="Pfam" id="PF04101"/>
    </source>
</evidence>
<dbReference type="AlphaFoldDB" id="A0A918R684"/>
<dbReference type="Gene3D" id="3.40.50.2000">
    <property type="entry name" value="Glycogen Phosphorylase B"/>
    <property type="match status" value="1"/>
</dbReference>
<comment type="caution">
    <text evidence="2">The sequence shown here is derived from an EMBL/GenBank/DDBJ whole genome shotgun (WGS) entry which is preliminary data.</text>
</comment>
<organism evidence="2 3">
    <name type="scientific">Algibacter mikhailovii</name>
    <dbReference type="NCBI Taxonomy" id="425498"/>
    <lineage>
        <taxon>Bacteria</taxon>
        <taxon>Pseudomonadati</taxon>
        <taxon>Bacteroidota</taxon>
        <taxon>Flavobacteriia</taxon>
        <taxon>Flavobacteriales</taxon>
        <taxon>Flavobacteriaceae</taxon>
        <taxon>Algibacter</taxon>
    </lineage>
</organism>
<gene>
    <name evidence="2" type="ORF">GCM10007028_24020</name>
</gene>